<keyword evidence="1" id="KW-0812">Transmembrane</keyword>
<organism evidence="2 3">
    <name type="scientific">Gigaspora rosea</name>
    <dbReference type="NCBI Taxonomy" id="44941"/>
    <lineage>
        <taxon>Eukaryota</taxon>
        <taxon>Fungi</taxon>
        <taxon>Fungi incertae sedis</taxon>
        <taxon>Mucoromycota</taxon>
        <taxon>Glomeromycotina</taxon>
        <taxon>Glomeromycetes</taxon>
        <taxon>Diversisporales</taxon>
        <taxon>Gigasporaceae</taxon>
        <taxon>Gigaspora</taxon>
    </lineage>
</organism>
<evidence type="ECO:0000313" key="2">
    <source>
        <dbReference type="EMBL" id="RIB17014.1"/>
    </source>
</evidence>
<reference evidence="2 3" key="1">
    <citation type="submission" date="2018-06" db="EMBL/GenBank/DDBJ databases">
        <title>Comparative genomics reveals the genomic features of Rhizophagus irregularis, R. cerebriforme, R. diaphanum and Gigaspora rosea, and their symbiotic lifestyle signature.</title>
        <authorList>
            <person name="Morin E."/>
            <person name="San Clemente H."/>
            <person name="Chen E.C.H."/>
            <person name="De La Providencia I."/>
            <person name="Hainaut M."/>
            <person name="Kuo A."/>
            <person name="Kohler A."/>
            <person name="Murat C."/>
            <person name="Tang N."/>
            <person name="Roy S."/>
            <person name="Loubradou J."/>
            <person name="Henrissat B."/>
            <person name="Grigoriev I.V."/>
            <person name="Corradi N."/>
            <person name="Roux C."/>
            <person name="Martin F.M."/>
        </authorList>
    </citation>
    <scope>NUCLEOTIDE SEQUENCE [LARGE SCALE GENOMIC DNA]</scope>
    <source>
        <strain evidence="2 3">DAOM 194757</strain>
    </source>
</reference>
<sequence length="73" mass="8305">MLFKAGGFRWANRSWFQKLVGRLLGCDLKSWWFNFIIGVVVFIRDIGVSIGFGLNFIVGVIILGNVRIVIGFR</sequence>
<dbReference type="Proteomes" id="UP000266673">
    <property type="component" value="Unassembled WGS sequence"/>
</dbReference>
<keyword evidence="1" id="KW-0472">Membrane</keyword>
<feature type="transmembrane region" description="Helical" evidence="1">
    <location>
        <begin position="20"/>
        <end position="43"/>
    </location>
</feature>
<comment type="caution">
    <text evidence="2">The sequence shown here is derived from an EMBL/GenBank/DDBJ whole genome shotgun (WGS) entry which is preliminary data.</text>
</comment>
<proteinExistence type="predicted"/>
<name>A0A397V3A8_9GLOM</name>
<feature type="transmembrane region" description="Helical" evidence="1">
    <location>
        <begin position="49"/>
        <end position="70"/>
    </location>
</feature>
<keyword evidence="1" id="KW-1133">Transmembrane helix</keyword>
<protein>
    <submittedName>
        <fullName evidence="2">Uncharacterized protein</fullName>
    </submittedName>
</protein>
<dbReference type="AlphaFoldDB" id="A0A397V3A8"/>
<evidence type="ECO:0000313" key="3">
    <source>
        <dbReference type="Proteomes" id="UP000266673"/>
    </source>
</evidence>
<dbReference type="EMBL" id="QKWP01000636">
    <property type="protein sequence ID" value="RIB17014.1"/>
    <property type="molecule type" value="Genomic_DNA"/>
</dbReference>
<gene>
    <name evidence="2" type="ORF">C2G38_2188469</name>
</gene>
<evidence type="ECO:0000256" key="1">
    <source>
        <dbReference type="SAM" id="Phobius"/>
    </source>
</evidence>
<keyword evidence="3" id="KW-1185">Reference proteome</keyword>
<accession>A0A397V3A8</accession>